<dbReference type="AlphaFoldDB" id="A0A4Z2IPK8"/>
<reference evidence="1 2" key="1">
    <citation type="submission" date="2019-03" db="EMBL/GenBank/DDBJ databases">
        <title>First draft genome of Liparis tanakae, snailfish: a comprehensive survey of snailfish specific genes.</title>
        <authorList>
            <person name="Kim W."/>
            <person name="Song I."/>
            <person name="Jeong J.-H."/>
            <person name="Kim D."/>
            <person name="Kim S."/>
            <person name="Ryu S."/>
            <person name="Song J.Y."/>
            <person name="Lee S.K."/>
        </authorList>
    </citation>
    <scope>NUCLEOTIDE SEQUENCE [LARGE SCALE GENOMIC DNA]</scope>
    <source>
        <tissue evidence="1">Muscle</tissue>
    </source>
</reference>
<protein>
    <submittedName>
        <fullName evidence="1">Uncharacterized protein</fullName>
    </submittedName>
</protein>
<name>A0A4Z2IPK8_9TELE</name>
<evidence type="ECO:0000313" key="2">
    <source>
        <dbReference type="Proteomes" id="UP000314294"/>
    </source>
</evidence>
<dbReference type="EMBL" id="SRLO01000061">
    <property type="protein sequence ID" value="TNN79751.1"/>
    <property type="molecule type" value="Genomic_DNA"/>
</dbReference>
<evidence type="ECO:0000313" key="1">
    <source>
        <dbReference type="EMBL" id="TNN79751.1"/>
    </source>
</evidence>
<dbReference type="Proteomes" id="UP000314294">
    <property type="component" value="Unassembled WGS sequence"/>
</dbReference>
<gene>
    <name evidence="1" type="ORF">EYF80_009984</name>
</gene>
<sequence>MEPALEVEEMRVRVWRKEEEIRRVMESHGESEEWRRMARNKQVSREGVKEVDELEARVLDGHGSLSDHQVKVSTLLTSSPLKLGCRATSSFCTSVLRDSSFSQSLFFFILTKGEEGPTLAGGSKVFLEKRRPSERPSSSPEMHKATHFNVSCFCRNTAANGGISKFILVMQFASLICVRISGSKFTNNSPVSGDLTSRDACRPTRASSIWAGGSSEVRSMGPWILLDSCRAHMTRPATRGMSRPMGGSSFCFMLSCAPAKTETKLSNDDMKSCLTAWACGLAGSPQPCFIFLSVGMKISESSCSTLFNRPTSVSWFINTCDMTAPRLSNSNPPLRHLLCCHFLVYIHTGELNTLTLKKRVAVHTFSPAVTVCC</sequence>
<accession>A0A4Z2IPK8</accession>
<organism evidence="1 2">
    <name type="scientific">Liparis tanakae</name>
    <name type="common">Tanaka's snailfish</name>
    <dbReference type="NCBI Taxonomy" id="230148"/>
    <lineage>
        <taxon>Eukaryota</taxon>
        <taxon>Metazoa</taxon>
        <taxon>Chordata</taxon>
        <taxon>Craniata</taxon>
        <taxon>Vertebrata</taxon>
        <taxon>Euteleostomi</taxon>
        <taxon>Actinopterygii</taxon>
        <taxon>Neopterygii</taxon>
        <taxon>Teleostei</taxon>
        <taxon>Neoteleostei</taxon>
        <taxon>Acanthomorphata</taxon>
        <taxon>Eupercaria</taxon>
        <taxon>Perciformes</taxon>
        <taxon>Cottioidei</taxon>
        <taxon>Cottales</taxon>
        <taxon>Liparidae</taxon>
        <taxon>Liparis</taxon>
    </lineage>
</organism>
<keyword evidence="2" id="KW-1185">Reference proteome</keyword>
<proteinExistence type="predicted"/>
<comment type="caution">
    <text evidence="1">The sequence shown here is derived from an EMBL/GenBank/DDBJ whole genome shotgun (WGS) entry which is preliminary data.</text>
</comment>